<keyword evidence="2" id="KW-1185">Reference proteome</keyword>
<protein>
    <submittedName>
        <fullName evidence="1">Uncharacterized protein</fullName>
    </submittedName>
</protein>
<evidence type="ECO:0000313" key="2">
    <source>
        <dbReference type="Proteomes" id="UP000005239"/>
    </source>
</evidence>
<name>A0A2A6CG63_PRIPA</name>
<accession>A0A8R1V309</accession>
<reference evidence="2" key="1">
    <citation type="journal article" date="2008" name="Nat. Genet.">
        <title>The Pristionchus pacificus genome provides a unique perspective on nematode lifestyle and parasitism.</title>
        <authorList>
            <person name="Dieterich C."/>
            <person name="Clifton S.W."/>
            <person name="Schuster L.N."/>
            <person name="Chinwalla A."/>
            <person name="Delehaunty K."/>
            <person name="Dinkelacker I."/>
            <person name="Fulton L."/>
            <person name="Fulton R."/>
            <person name="Godfrey J."/>
            <person name="Minx P."/>
            <person name="Mitreva M."/>
            <person name="Roeseler W."/>
            <person name="Tian H."/>
            <person name="Witte H."/>
            <person name="Yang S.P."/>
            <person name="Wilson R.K."/>
            <person name="Sommer R.J."/>
        </authorList>
    </citation>
    <scope>NUCLEOTIDE SEQUENCE [LARGE SCALE GENOMIC DNA]</scope>
    <source>
        <strain evidence="2">PS312</strain>
    </source>
</reference>
<sequence>MKRGILLGTHMSRERARFLRRSGLEVGLGLEREEEEVDDEAAEFTRGRINCNGIVAKEIKYGTVLLQYYRNDKMPWGVKDKRTFDW</sequence>
<dbReference type="Proteomes" id="UP000005239">
    <property type="component" value="Unassembled WGS sequence"/>
</dbReference>
<organism evidence="1 2">
    <name type="scientific">Pristionchus pacificus</name>
    <name type="common">Parasitic nematode worm</name>
    <dbReference type="NCBI Taxonomy" id="54126"/>
    <lineage>
        <taxon>Eukaryota</taxon>
        <taxon>Metazoa</taxon>
        <taxon>Ecdysozoa</taxon>
        <taxon>Nematoda</taxon>
        <taxon>Chromadorea</taxon>
        <taxon>Rhabditida</taxon>
        <taxon>Rhabditina</taxon>
        <taxon>Diplogasteromorpha</taxon>
        <taxon>Diplogasteroidea</taxon>
        <taxon>Neodiplogasteridae</taxon>
        <taxon>Pristionchus</taxon>
    </lineage>
</organism>
<proteinExistence type="predicted"/>
<gene>
    <name evidence="1" type="primary">WBGene00283477</name>
</gene>
<dbReference type="EnsemblMetazoa" id="PPA45108.1">
    <property type="protein sequence ID" value="PPA45108.1"/>
    <property type="gene ID" value="WBGene00283477"/>
</dbReference>
<evidence type="ECO:0000313" key="1">
    <source>
        <dbReference type="EnsemblMetazoa" id="PPA45108.1"/>
    </source>
</evidence>
<accession>A0A2A6CG63</accession>
<dbReference type="AlphaFoldDB" id="A0A2A6CG63"/>
<reference evidence="1" key="2">
    <citation type="submission" date="2022-06" db="UniProtKB">
        <authorList>
            <consortium name="EnsemblMetazoa"/>
        </authorList>
    </citation>
    <scope>IDENTIFICATION</scope>
    <source>
        <strain evidence="1">PS312</strain>
    </source>
</reference>